<keyword evidence="1 4" id="KW-0489">Methyltransferase</keyword>
<reference evidence="4 5" key="1">
    <citation type="submission" date="2024-09" db="EMBL/GenBank/DDBJ databases">
        <authorList>
            <person name="Sun Q."/>
            <person name="Mori K."/>
        </authorList>
    </citation>
    <scope>NUCLEOTIDE SEQUENCE [LARGE SCALE GENOMIC DNA]</scope>
    <source>
        <strain evidence="4 5">TBRC 3947</strain>
    </source>
</reference>
<dbReference type="SUPFAM" id="SSF53335">
    <property type="entry name" value="S-adenosyl-L-methionine-dependent methyltransferases"/>
    <property type="match status" value="1"/>
</dbReference>
<dbReference type="PANTHER" id="PTHR43861">
    <property type="entry name" value="TRANS-ACONITATE 2-METHYLTRANSFERASE-RELATED"/>
    <property type="match status" value="1"/>
</dbReference>
<name>A0ABV6M9M4_9ACTN</name>
<organism evidence="4 5">
    <name type="scientific">Phytohabitans kaempferiae</name>
    <dbReference type="NCBI Taxonomy" id="1620943"/>
    <lineage>
        <taxon>Bacteria</taxon>
        <taxon>Bacillati</taxon>
        <taxon>Actinomycetota</taxon>
        <taxon>Actinomycetes</taxon>
        <taxon>Micromonosporales</taxon>
        <taxon>Micromonosporaceae</taxon>
    </lineage>
</organism>
<feature type="domain" description="Methyltransferase" evidence="3">
    <location>
        <begin position="25"/>
        <end position="122"/>
    </location>
</feature>
<sequence>MTPRAAGDRQRWAVESMAVAAGDRVLEIGCGGGTATSLVAARLDSGRVLAIDRSATAVRAARERNAARIYAGTVEVRQADITSAELPEGEFDRVFAVNLSLFWLATPAGLVERVRRLLAPGGTLYVFAERPTRAAVAAIAGETARALRAGGFDPVTASVTRNRAAVVAAR</sequence>
<dbReference type="GO" id="GO:0008168">
    <property type="term" value="F:methyltransferase activity"/>
    <property type="evidence" value="ECO:0007669"/>
    <property type="project" value="UniProtKB-KW"/>
</dbReference>
<evidence type="ECO:0000313" key="5">
    <source>
        <dbReference type="Proteomes" id="UP001589867"/>
    </source>
</evidence>
<keyword evidence="2 4" id="KW-0808">Transferase</keyword>
<dbReference type="GO" id="GO:0032259">
    <property type="term" value="P:methylation"/>
    <property type="evidence" value="ECO:0007669"/>
    <property type="project" value="UniProtKB-KW"/>
</dbReference>
<dbReference type="Proteomes" id="UP001589867">
    <property type="component" value="Unassembled WGS sequence"/>
</dbReference>
<comment type="caution">
    <text evidence="4">The sequence shown here is derived from an EMBL/GenBank/DDBJ whole genome shotgun (WGS) entry which is preliminary data.</text>
</comment>
<dbReference type="InterPro" id="IPR041698">
    <property type="entry name" value="Methyltransf_25"/>
</dbReference>
<protein>
    <submittedName>
        <fullName evidence="4">Class I SAM-dependent methyltransferase</fullName>
        <ecNumber evidence="4">2.1.1.-</ecNumber>
    </submittedName>
</protein>
<dbReference type="EC" id="2.1.1.-" evidence="4"/>
<proteinExistence type="predicted"/>
<evidence type="ECO:0000259" key="3">
    <source>
        <dbReference type="Pfam" id="PF13649"/>
    </source>
</evidence>
<dbReference type="CDD" id="cd02440">
    <property type="entry name" value="AdoMet_MTases"/>
    <property type="match status" value="1"/>
</dbReference>
<evidence type="ECO:0000313" key="4">
    <source>
        <dbReference type="EMBL" id="MFC0531259.1"/>
    </source>
</evidence>
<dbReference type="InterPro" id="IPR029063">
    <property type="entry name" value="SAM-dependent_MTases_sf"/>
</dbReference>
<keyword evidence="5" id="KW-1185">Reference proteome</keyword>
<accession>A0ABV6M9M4</accession>
<evidence type="ECO:0000256" key="2">
    <source>
        <dbReference type="ARBA" id="ARBA00022679"/>
    </source>
</evidence>
<dbReference type="PANTHER" id="PTHR43861:SF1">
    <property type="entry name" value="TRANS-ACONITATE 2-METHYLTRANSFERASE"/>
    <property type="match status" value="1"/>
</dbReference>
<evidence type="ECO:0000256" key="1">
    <source>
        <dbReference type="ARBA" id="ARBA00022603"/>
    </source>
</evidence>
<dbReference type="Gene3D" id="3.40.50.150">
    <property type="entry name" value="Vaccinia Virus protein VP39"/>
    <property type="match status" value="1"/>
</dbReference>
<gene>
    <name evidence="4" type="ORF">ACFFIA_26815</name>
</gene>
<dbReference type="Pfam" id="PF13649">
    <property type="entry name" value="Methyltransf_25"/>
    <property type="match status" value="1"/>
</dbReference>
<dbReference type="EMBL" id="JBHLUH010000058">
    <property type="protein sequence ID" value="MFC0531259.1"/>
    <property type="molecule type" value="Genomic_DNA"/>
</dbReference>
<dbReference type="RefSeq" id="WP_377255371.1">
    <property type="nucleotide sequence ID" value="NZ_JBHLUH010000058.1"/>
</dbReference>